<dbReference type="EMBL" id="JYJG01000022">
    <property type="protein sequence ID" value="KJK51912.1"/>
    <property type="molecule type" value="Genomic_DNA"/>
</dbReference>
<evidence type="ECO:0000256" key="1">
    <source>
        <dbReference type="SAM" id="SignalP"/>
    </source>
</evidence>
<protein>
    <recommendedName>
        <fullName evidence="4">DUF4352 domain-containing protein</fullName>
    </recommendedName>
</protein>
<evidence type="ECO:0008006" key="4">
    <source>
        <dbReference type="Google" id="ProtNLM"/>
    </source>
</evidence>
<evidence type="ECO:0000313" key="2">
    <source>
        <dbReference type="EMBL" id="KJK51912.1"/>
    </source>
</evidence>
<dbReference type="STRING" id="68170.GCA_000974445_02235"/>
<dbReference type="AlphaFoldDB" id="A0A0F0HC71"/>
<keyword evidence="1" id="KW-0732">Signal</keyword>
<dbReference type="OrthoDB" id="3686846at2"/>
<sequence length="175" mass="17723">MKFAKSASGLCLLLAVAGCAGPGVAVTPNENLTVEQRAETPSASGAAAFGSQRVWASGLSVVVSAPRSLAPSATAIPPAKRTAVFTITVYNGSKTSYRPSQLSVRATTDDSPAAELVDSVQGLNGLAGAVAELPPGRDTQIQVAFAVSELPVQMRLTIQPGGQGQDVATVFEGQA</sequence>
<keyword evidence="3" id="KW-1185">Reference proteome</keyword>
<dbReference type="PATRIC" id="fig|68170.10.peg.6600"/>
<feature type="chain" id="PRO_5002442119" description="DUF4352 domain-containing protein" evidence="1">
    <location>
        <begin position="26"/>
        <end position="175"/>
    </location>
</feature>
<name>A0A0F0HC71_LENAE</name>
<comment type="caution">
    <text evidence="2">The sequence shown here is derived from an EMBL/GenBank/DDBJ whole genome shotgun (WGS) entry which is preliminary data.</text>
</comment>
<dbReference type="RefSeq" id="WP_045310211.1">
    <property type="nucleotide sequence ID" value="NZ_JYJG01000022.1"/>
</dbReference>
<dbReference type="eggNOG" id="ENOG5033XE3">
    <property type="taxonomic scope" value="Bacteria"/>
</dbReference>
<dbReference type="Proteomes" id="UP000033393">
    <property type="component" value="Unassembled WGS sequence"/>
</dbReference>
<reference evidence="2 3" key="1">
    <citation type="submission" date="2015-02" db="EMBL/GenBank/DDBJ databases">
        <authorList>
            <person name="Ju K.-S."/>
            <person name="Doroghazi J.R."/>
            <person name="Metcalf W."/>
        </authorList>
    </citation>
    <scope>NUCLEOTIDE SEQUENCE [LARGE SCALE GENOMIC DNA]</scope>
    <source>
        <strain evidence="2 3">NRRL B-16140</strain>
    </source>
</reference>
<proteinExistence type="predicted"/>
<feature type="signal peptide" evidence="1">
    <location>
        <begin position="1"/>
        <end position="25"/>
    </location>
</feature>
<organism evidence="2 3">
    <name type="scientific">Lentzea aerocolonigenes</name>
    <name type="common">Lechevalieria aerocolonigenes</name>
    <name type="synonym">Saccharothrix aerocolonigenes</name>
    <dbReference type="NCBI Taxonomy" id="68170"/>
    <lineage>
        <taxon>Bacteria</taxon>
        <taxon>Bacillati</taxon>
        <taxon>Actinomycetota</taxon>
        <taxon>Actinomycetes</taxon>
        <taxon>Pseudonocardiales</taxon>
        <taxon>Pseudonocardiaceae</taxon>
        <taxon>Lentzea</taxon>
    </lineage>
</organism>
<evidence type="ECO:0000313" key="3">
    <source>
        <dbReference type="Proteomes" id="UP000033393"/>
    </source>
</evidence>
<accession>A0A0F0HC71</accession>
<gene>
    <name evidence="2" type="ORF">UK23_05210</name>
</gene>
<dbReference type="PROSITE" id="PS51257">
    <property type="entry name" value="PROKAR_LIPOPROTEIN"/>
    <property type="match status" value="1"/>
</dbReference>